<dbReference type="STRING" id="77044.A0A1W2TLA5"/>
<feature type="region of interest" description="Disordered" evidence="3">
    <location>
        <begin position="589"/>
        <end position="612"/>
    </location>
</feature>
<gene>
    <name evidence="5" type="ORF">SAMD00023353_0902770</name>
</gene>
<feature type="region of interest" description="Disordered" evidence="3">
    <location>
        <begin position="51"/>
        <end position="70"/>
    </location>
</feature>
<dbReference type="OMA" id="ATIETHI"/>
<proteinExistence type="predicted"/>
<dbReference type="InterPro" id="IPR007219">
    <property type="entry name" value="XnlR_reg_dom"/>
</dbReference>
<keyword evidence="6" id="KW-1185">Reference proteome</keyword>
<evidence type="ECO:0000256" key="3">
    <source>
        <dbReference type="SAM" id="MobiDB-lite"/>
    </source>
</evidence>
<evidence type="ECO:0000256" key="1">
    <source>
        <dbReference type="ARBA" id="ARBA00004123"/>
    </source>
</evidence>
<dbReference type="Pfam" id="PF04082">
    <property type="entry name" value="Fungal_trans"/>
    <property type="match status" value="1"/>
</dbReference>
<dbReference type="CDD" id="cd12148">
    <property type="entry name" value="fungal_TF_MHR"/>
    <property type="match status" value="1"/>
</dbReference>
<evidence type="ECO:0000256" key="2">
    <source>
        <dbReference type="ARBA" id="ARBA00023242"/>
    </source>
</evidence>
<dbReference type="SMART" id="SM00906">
    <property type="entry name" value="Fungal_trans"/>
    <property type="match status" value="1"/>
</dbReference>
<dbReference type="GO" id="GO:0003677">
    <property type="term" value="F:DNA binding"/>
    <property type="evidence" value="ECO:0007669"/>
    <property type="project" value="InterPro"/>
</dbReference>
<dbReference type="Proteomes" id="UP000054516">
    <property type="component" value="Unassembled WGS sequence"/>
</dbReference>
<comment type="subcellular location">
    <subcellularLocation>
        <location evidence="1">Nucleus</location>
    </subcellularLocation>
</comment>
<organism evidence="5">
    <name type="scientific">Rosellinia necatrix</name>
    <name type="common">White root-rot fungus</name>
    <dbReference type="NCBI Taxonomy" id="77044"/>
    <lineage>
        <taxon>Eukaryota</taxon>
        <taxon>Fungi</taxon>
        <taxon>Dikarya</taxon>
        <taxon>Ascomycota</taxon>
        <taxon>Pezizomycotina</taxon>
        <taxon>Sordariomycetes</taxon>
        <taxon>Xylariomycetidae</taxon>
        <taxon>Xylariales</taxon>
        <taxon>Xylariaceae</taxon>
        <taxon>Rosellinia</taxon>
    </lineage>
</organism>
<sequence length="662" mass="74246">MASTPGKTPRILACVLANVPCTPSTPAPPRKRRRPNQDLQQRLARCEELLSEYTTNPRTPSNDVSSRDEPWRPVGKLVVDTDGTRFTDSHLWATVHHEISAMREILEDDETIEDYYTPSESRTPETGIGLVLSDGTDGNPEDYRPSPAHAFRLWQTFLEKVNPLTKVIHVPSVQSKLVEATTNPGSIPKNVEALLFSIYVMAVAAMDESKCREQLGCAKEEAYRRYSTGCRISLMRIGILNSYDLVVLQALVLYFFSLVGRVDRHAAWILNGVTVRVAQKMGLHRDGELLGLPPFETEMRRRIWWQIILIDTVYALMSGLGQGLVPRSWDTKPPNNIHDVDLYPSMTTLQPHNGPTDMIYCLVCYEMAKMMMDTPNLEAVILGNETGNPDAAPPEEVEKARRRIHELDVSVANILDHYCEPSMGPIHELAAETRHVLIAKCRELICPPHEQPEWGTEIHTPKDNLFKISVAGLESDLKMYRATEARGHFLWFLLTQVQAEMLIYTAGQLSERTAGSLVDRAWVVIEDHYKYHEDLLTLSSKLHLALAILVVRGWRARETALREATGLMPPTPQFIVKLRPLVPSTEARHTRVSEIDDAGTQAPGTTSRTAPQGLGMPWDHMLGFGDMTTLDWDMFAGNGQNLTVNSAGYGMGFLGQQAHSWM</sequence>
<accession>A0A1W2TLA5</accession>
<feature type="domain" description="Xylanolytic transcriptional activator regulatory" evidence="4">
    <location>
        <begin position="267"/>
        <end position="340"/>
    </location>
</feature>
<dbReference type="PANTHER" id="PTHR31001">
    <property type="entry name" value="UNCHARACTERIZED TRANSCRIPTIONAL REGULATORY PROTEIN"/>
    <property type="match status" value="1"/>
</dbReference>
<dbReference type="EMBL" id="DF977454">
    <property type="protein sequence ID" value="GAP89072.2"/>
    <property type="molecule type" value="Genomic_DNA"/>
</dbReference>
<dbReference type="GO" id="GO:0008270">
    <property type="term" value="F:zinc ion binding"/>
    <property type="evidence" value="ECO:0007669"/>
    <property type="project" value="InterPro"/>
</dbReference>
<dbReference type="PANTHER" id="PTHR31001:SF85">
    <property type="entry name" value="ZN(II)2CYS6 TRANSCRIPTION FACTOR (EUROFUNG)"/>
    <property type="match status" value="1"/>
</dbReference>
<evidence type="ECO:0000313" key="6">
    <source>
        <dbReference type="Proteomes" id="UP000054516"/>
    </source>
</evidence>
<evidence type="ECO:0000313" key="5">
    <source>
        <dbReference type="EMBL" id="GAP89072.2"/>
    </source>
</evidence>
<keyword evidence="2" id="KW-0539">Nucleus</keyword>
<dbReference type="GO" id="GO:0005634">
    <property type="term" value="C:nucleus"/>
    <property type="evidence" value="ECO:0007669"/>
    <property type="project" value="UniProtKB-SubCell"/>
</dbReference>
<dbReference type="GO" id="GO:0006351">
    <property type="term" value="P:DNA-templated transcription"/>
    <property type="evidence" value="ECO:0007669"/>
    <property type="project" value="InterPro"/>
</dbReference>
<protein>
    <submittedName>
        <fullName evidence="5">Putative fungal specific transcription factor domain-containing protein</fullName>
    </submittedName>
</protein>
<feature type="compositionally biased region" description="Polar residues" evidence="3">
    <location>
        <begin position="52"/>
        <end position="64"/>
    </location>
</feature>
<evidence type="ECO:0000259" key="4">
    <source>
        <dbReference type="SMART" id="SM00906"/>
    </source>
</evidence>
<name>A0A1W2TLA5_ROSNE</name>
<reference evidence="5" key="1">
    <citation type="submission" date="2016-03" db="EMBL/GenBank/DDBJ databases">
        <title>Draft genome sequence of Rosellinia necatrix.</title>
        <authorList>
            <person name="Kanematsu S."/>
        </authorList>
    </citation>
    <scope>NUCLEOTIDE SEQUENCE [LARGE SCALE GENOMIC DNA]</scope>
    <source>
        <strain evidence="5">W97</strain>
    </source>
</reference>
<dbReference type="OrthoDB" id="2269373at2759"/>
<dbReference type="InterPro" id="IPR050613">
    <property type="entry name" value="Sec_Metabolite_Reg"/>
</dbReference>
<dbReference type="AlphaFoldDB" id="A0A1W2TLA5"/>